<name>A0ABD1Z6E8_9MARC</name>
<dbReference type="AlphaFoldDB" id="A0ABD1Z6E8"/>
<protein>
    <recommendedName>
        <fullName evidence="2">Reverse transcriptase domain-containing protein</fullName>
    </recommendedName>
</protein>
<evidence type="ECO:0000259" key="2">
    <source>
        <dbReference type="PROSITE" id="PS50878"/>
    </source>
</evidence>
<dbReference type="InterPro" id="IPR043502">
    <property type="entry name" value="DNA/RNA_pol_sf"/>
</dbReference>
<reference evidence="3 4" key="1">
    <citation type="submission" date="2024-09" db="EMBL/GenBank/DDBJ databases">
        <title>Chromosome-scale assembly of Riccia fluitans.</title>
        <authorList>
            <person name="Paukszto L."/>
            <person name="Sawicki J."/>
            <person name="Karawczyk K."/>
            <person name="Piernik-Szablinska J."/>
            <person name="Szczecinska M."/>
            <person name="Mazdziarz M."/>
        </authorList>
    </citation>
    <scope>NUCLEOTIDE SEQUENCE [LARGE SCALE GENOMIC DNA]</scope>
    <source>
        <strain evidence="3">Rf_01</strain>
        <tissue evidence="3">Aerial parts of the thallus</tissue>
    </source>
</reference>
<dbReference type="PANTHER" id="PTHR31635:SF196">
    <property type="entry name" value="REVERSE TRANSCRIPTASE DOMAIN-CONTAINING PROTEIN-RELATED"/>
    <property type="match status" value="1"/>
</dbReference>
<sequence>MREWSRAGHQAEDARCQWELKWGATREYLKHKQKEDRCKETELQEKLLEMQPRLCGMAANRAHTASADWTKLVSEVREMENTQAAKWRKFSRLRWIREGDAPSRFFFSILKARQELYRQHPVSEEDEELRQRILNLVHKRLSVAHNTHLIEKPDEEEIGKEILHLKSEKSPGIDGMTAKVLQLLWRHAPGDVVGFIHKVWDTGKLAWKHQTGVIKLIPKEGDRQRIKNWRPLTLLNAGYKLVSKLMANRLWLVLPEIVDTQQKGFIQGRNITDSVLNFLLCQEWAEKSQQEMLFIKLDFEKAYDRVNHKYLWQVMETTGFDPKFIQLTKGLVEGSTSKLHVNGRFSQEILIERGVKQGCPLVPLLFSLSTEPLMSLLKKQECDGNLEGLYLARSRTALYNFFADYSGVFLKASQMNFRSLQQTISMYEKISGAKLNLEKSTVIPVGMASTPQWLRAMGCYIAREGEPIWYLGYPIGWRGDTQKLWQILRMVHHPGEDWMLALGALLSWTVTKGQWMASMRHWETEEILMASCPGSILGAKTATGWLKVWARARTRLEIPRSEFTPQGESSVEVVITIGEQQGWFMTVEAKAIKATLRRHKIKTIGQWTDWASWNDARRPLPQLEQTAVEVGLEFFPRNTPVQFLPWNWKSKKRRGEWFTVTTKECRTLKIGHGDGVCARCRIAIEMPEHMWWQCKDTADRWRDFRYLTEALSCHIPRADCFIDTDDAAFRGQDPGKIVPFILLTRATWLDRNQVTYTQQRSHSPVGITLRFGVEVANSLRWKLDPTTKAAKKLEIAEKMLQMAASRAGGSENRTETTTQGGEAGDVEARGGERQEPPSQASSHGEEEEDT</sequence>
<keyword evidence="4" id="KW-1185">Reference proteome</keyword>
<dbReference type="PANTHER" id="PTHR31635">
    <property type="entry name" value="REVERSE TRANSCRIPTASE DOMAIN-CONTAINING PROTEIN-RELATED"/>
    <property type="match status" value="1"/>
</dbReference>
<evidence type="ECO:0000313" key="4">
    <source>
        <dbReference type="Proteomes" id="UP001605036"/>
    </source>
</evidence>
<feature type="compositionally biased region" description="Basic and acidic residues" evidence="1">
    <location>
        <begin position="826"/>
        <end position="835"/>
    </location>
</feature>
<dbReference type="SUPFAM" id="SSF56672">
    <property type="entry name" value="DNA/RNA polymerases"/>
    <property type="match status" value="1"/>
</dbReference>
<dbReference type="CDD" id="cd01650">
    <property type="entry name" value="RT_nLTR_like"/>
    <property type="match status" value="1"/>
</dbReference>
<evidence type="ECO:0000313" key="3">
    <source>
        <dbReference type="EMBL" id="KAL2643350.1"/>
    </source>
</evidence>
<dbReference type="Pfam" id="PF00078">
    <property type="entry name" value="RVT_1"/>
    <property type="match status" value="1"/>
</dbReference>
<accession>A0ABD1Z6E8</accession>
<organism evidence="3 4">
    <name type="scientific">Riccia fluitans</name>
    <dbReference type="NCBI Taxonomy" id="41844"/>
    <lineage>
        <taxon>Eukaryota</taxon>
        <taxon>Viridiplantae</taxon>
        <taxon>Streptophyta</taxon>
        <taxon>Embryophyta</taxon>
        <taxon>Marchantiophyta</taxon>
        <taxon>Marchantiopsida</taxon>
        <taxon>Marchantiidae</taxon>
        <taxon>Marchantiales</taxon>
        <taxon>Ricciaceae</taxon>
        <taxon>Riccia</taxon>
    </lineage>
</organism>
<dbReference type="Proteomes" id="UP001605036">
    <property type="component" value="Unassembled WGS sequence"/>
</dbReference>
<proteinExistence type="predicted"/>
<gene>
    <name evidence="3" type="ORF">R1flu_010937</name>
</gene>
<dbReference type="InterPro" id="IPR000477">
    <property type="entry name" value="RT_dom"/>
</dbReference>
<comment type="caution">
    <text evidence="3">The sequence shown here is derived from an EMBL/GenBank/DDBJ whole genome shotgun (WGS) entry which is preliminary data.</text>
</comment>
<feature type="region of interest" description="Disordered" evidence="1">
    <location>
        <begin position="803"/>
        <end position="850"/>
    </location>
</feature>
<evidence type="ECO:0000256" key="1">
    <source>
        <dbReference type="SAM" id="MobiDB-lite"/>
    </source>
</evidence>
<feature type="domain" description="Reverse transcriptase" evidence="2">
    <location>
        <begin position="198"/>
        <end position="475"/>
    </location>
</feature>
<dbReference type="PROSITE" id="PS50878">
    <property type="entry name" value="RT_POL"/>
    <property type="match status" value="1"/>
</dbReference>
<dbReference type="EMBL" id="JBHFFA010000002">
    <property type="protein sequence ID" value="KAL2643350.1"/>
    <property type="molecule type" value="Genomic_DNA"/>
</dbReference>